<organism evidence="5 6">
    <name type="scientific">Hypothenemus hampei</name>
    <name type="common">Coffee berry borer</name>
    <dbReference type="NCBI Taxonomy" id="57062"/>
    <lineage>
        <taxon>Eukaryota</taxon>
        <taxon>Metazoa</taxon>
        <taxon>Ecdysozoa</taxon>
        <taxon>Arthropoda</taxon>
        <taxon>Hexapoda</taxon>
        <taxon>Insecta</taxon>
        <taxon>Pterygota</taxon>
        <taxon>Neoptera</taxon>
        <taxon>Endopterygota</taxon>
        <taxon>Coleoptera</taxon>
        <taxon>Polyphaga</taxon>
        <taxon>Cucujiformia</taxon>
        <taxon>Curculionidae</taxon>
        <taxon>Scolytinae</taxon>
        <taxon>Hypothenemus</taxon>
    </lineage>
</organism>
<keyword evidence="3" id="KW-1133">Transmembrane helix</keyword>
<keyword evidence="1" id="KW-0433">Leucine-rich repeat</keyword>
<dbReference type="Proteomes" id="UP001566132">
    <property type="component" value="Unassembled WGS sequence"/>
</dbReference>
<reference evidence="5 6" key="1">
    <citation type="submission" date="2024-05" db="EMBL/GenBank/DDBJ databases">
        <title>Genetic variation in Jamaican populations of the coffee berry borer (Hypothenemus hampei).</title>
        <authorList>
            <person name="Errbii M."/>
            <person name="Myrie A."/>
        </authorList>
    </citation>
    <scope>NUCLEOTIDE SEQUENCE [LARGE SCALE GENOMIC DNA]</scope>
    <source>
        <strain evidence="5">JA-Hopewell-2020-01-JO</strain>
        <tissue evidence="5">Whole body</tissue>
    </source>
</reference>
<sequence>MKFFHFPICFALILPVYSLLPPDDSSCNNPCFHQPVEACPPHAPNMCKCRLLPNCQKAAVCCNVTNFTLKEGLACANITAGNGVESLHIRNASFDSFNLSLSQSVWRMVRYLTITDGNISRIDGEFAKHSRVSCLNLSSNHINTIEDRALGTLYNLSILDLSYNNLTEVPSVRKESVTLDISNNSNLICSKLKDTLVSRPEIIFNNENNTFCITSRDFVWFQTAETLPFSQVKAVHELQKNCYHNCTCETYRLNLSQGKLPTFEVAMNCSGKEFLSLPIPLPDNTIMLDVSNNNITSIKELSDPSYQNLRHFIADNNKISSIQPLEGTKFISNFETLSLQRNHIKILETYVLDNIQFERNYNQRKVKLGFNKLQCDCNTMKLKVWLLSKINHIPDHDDIKCYDLNVKVIELDAGKMCQDPQQWTDYIYYIIGVEVVLLVVLISKVTYDYWIFKSSGYLPWPANKMPRLPCDWLCE</sequence>
<dbReference type="AlphaFoldDB" id="A0ABD1F5W5"/>
<feature type="chain" id="PRO_5044779191" description="Protein halfway" evidence="4">
    <location>
        <begin position="19"/>
        <end position="475"/>
    </location>
</feature>
<evidence type="ECO:0000256" key="3">
    <source>
        <dbReference type="SAM" id="Phobius"/>
    </source>
</evidence>
<proteinExistence type="predicted"/>
<keyword evidence="3" id="KW-0812">Transmembrane</keyword>
<dbReference type="SUPFAM" id="SSF52058">
    <property type="entry name" value="L domain-like"/>
    <property type="match status" value="1"/>
</dbReference>
<dbReference type="Gene3D" id="3.80.10.10">
    <property type="entry name" value="Ribonuclease Inhibitor"/>
    <property type="match status" value="2"/>
</dbReference>
<dbReference type="InterPro" id="IPR001611">
    <property type="entry name" value="Leu-rich_rpt"/>
</dbReference>
<evidence type="ECO:0000256" key="4">
    <source>
        <dbReference type="SAM" id="SignalP"/>
    </source>
</evidence>
<evidence type="ECO:0000313" key="6">
    <source>
        <dbReference type="Proteomes" id="UP001566132"/>
    </source>
</evidence>
<dbReference type="EMBL" id="JBDJPC010000002">
    <property type="protein sequence ID" value="KAL1512985.1"/>
    <property type="molecule type" value="Genomic_DNA"/>
</dbReference>
<feature type="signal peptide" evidence="4">
    <location>
        <begin position="1"/>
        <end position="18"/>
    </location>
</feature>
<dbReference type="PANTHER" id="PTHR45712:SF22">
    <property type="entry name" value="INSULIN-LIKE GROWTH FACTOR-BINDING PROTEIN COMPLEX ACID LABILE SUBUNIT"/>
    <property type="match status" value="1"/>
</dbReference>
<name>A0ABD1F5W5_HYPHA</name>
<keyword evidence="4" id="KW-0732">Signal</keyword>
<dbReference type="InterPro" id="IPR050333">
    <property type="entry name" value="SLRP"/>
</dbReference>
<evidence type="ECO:0008006" key="7">
    <source>
        <dbReference type="Google" id="ProtNLM"/>
    </source>
</evidence>
<gene>
    <name evidence="5" type="ORF">ABEB36_002479</name>
</gene>
<dbReference type="PROSITE" id="PS51450">
    <property type="entry name" value="LRR"/>
    <property type="match status" value="2"/>
</dbReference>
<accession>A0ABD1F5W5</accession>
<keyword evidence="3" id="KW-0472">Membrane</keyword>
<protein>
    <recommendedName>
        <fullName evidence="7">Protein halfway</fullName>
    </recommendedName>
</protein>
<evidence type="ECO:0000256" key="1">
    <source>
        <dbReference type="ARBA" id="ARBA00022614"/>
    </source>
</evidence>
<evidence type="ECO:0000313" key="5">
    <source>
        <dbReference type="EMBL" id="KAL1512985.1"/>
    </source>
</evidence>
<keyword evidence="2" id="KW-0677">Repeat</keyword>
<dbReference type="Pfam" id="PF13855">
    <property type="entry name" value="LRR_8"/>
    <property type="match status" value="1"/>
</dbReference>
<dbReference type="InterPro" id="IPR032675">
    <property type="entry name" value="LRR_dom_sf"/>
</dbReference>
<dbReference type="PANTHER" id="PTHR45712">
    <property type="entry name" value="AGAP008170-PA"/>
    <property type="match status" value="1"/>
</dbReference>
<comment type="caution">
    <text evidence="5">The sequence shown here is derived from an EMBL/GenBank/DDBJ whole genome shotgun (WGS) entry which is preliminary data.</text>
</comment>
<keyword evidence="6" id="KW-1185">Reference proteome</keyword>
<feature type="transmembrane region" description="Helical" evidence="3">
    <location>
        <begin position="426"/>
        <end position="447"/>
    </location>
</feature>
<evidence type="ECO:0000256" key="2">
    <source>
        <dbReference type="ARBA" id="ARBA00022737"/>
    </source>
</evidence>